<feature type="chain" id="PRO_5047323490" description="DUF3558 domain-containing protein" evidence="2">
    <location>
        <begin position="22"/>
        <end position="312"/>
    </location>
</feature>
<dbReference type="RefSeq" id="WP_345459722.1">
    <property type="nucleotide sequence ID" value="NZ_BAABKG010000003.1"/>
</dbReference>
<protein>
    <recommendedName>
        <fullName evidence="5">DUF3558 domain-containing protein</fullName>
    </recommendedName>
</protein>
<evidence type="ECO:0000313" key="3">
    <source>
        <dbReference type="EMBL" id="GAA5150837.1"/>
    </source>
</evidence>
<feature type="region of interest" description="Disordered" evidence="1">
    <location>
        <begin position="52"/>
        <end position="72"/>
    </location>
</feature>
<evidence type="ECO:0000313" key="4">
    <source>
        <dbReference type="Proteomes" id="UP001500221"/>
    </source>
</evidence>
<keyword evidence="4" id="KW-1185">Reference proteome</keyword>
<comment type="caution">
    <text evidence="3">The sequence shown here is derived from an EMBL/GenBank/DDBJ whole genome shotgun (WGS) entry which is preliminary data.</text>
</comment>
<evidence type="ECO:0000256" key="1">
    <source>
        <dbReference type="SAM" id="MobiDB-lite"/>
    </source>
</evidence>
<sequence>MRHAARRPAAALALAAVLALAGCGDGDDEAADGPVPACGGLTDDDVSRLVGAESRGEEQRTEGGSLCNYQGLGPDGPTSQVLTVSVRREDVTVEQLAEKAPFGSVDPDAELTTTEVEVPGADEALMVSQVVAGVPAAPRLVARADGLSFTASPVAWSPDADEPLAVGALTAMVTGELPADVADPGPLPDDACSTWTDAVVGRVLGTKVVSKDEGDRAGRLGCAYLDREGETVLHVQEQPGPTYLTGLVVANARAGSYVEEVPVDGEAEAWFVATRDQVYLATPTSLRTVTVVDDAGDDVAPALRDLLAVRER</sequence>
<reference evidence="4" key="1">
    <citation type="journal article" date="2019" name="Int. J. Syst. Evol. Microbiol.">
        <title>The Global Catalogue of Microorganisms (GCM) 10K type strain sequencing project: providing services to taxonomists for standard genome sequencing and annotation.</title>
        <authorList>
            <consortium name="The Broad Institute Genomics Platform"/>
            <consortium name="The Broad Institute Genome Sequencing Center for Infectious Disease"/>
            <person name="Wu L."/>
            <person name="Ma J."/>
        </authorList>
    </citation>
    <scope>NUCLEOTIDE SEQUENCE [LARGE SCALE GENOMIC DNA]</scope>
    <source>
        <strain evidence="4">JCM 18459</strain>
    </source>
</reference>
<proteinExistence type="predicted"/>
<gene>
    <name evidence="3" type="ORF">GCM10023340_28720</name>
</gene>
<dbReference type="Proteomes" id="UP001500221">
    <property type="component" value="Unassembled WGS sequence"/>
</dbReference>
<organism evidence="3 4">
    <name type="scientific">Nocardioides marinquilinus</name>
    <dbReference type="NCBI Taxonomy" id="1210400"/>
    <lineage>
        <taxon>Bacteria</taxon>
        <taxon>Bacillati</taxon>
        <taxon>Actinomycetota</taxon>
        <taxon>Actinomycetes</taxon>
        <taxon>Propionibacteriales</taxon>
        <taxon>Nocardioidaceae</taxon>
        <taxon>Nocardioides</taxon>
    </lineage>
</organism>
<dbReference type="EMBL" id="BAABKG010000003">
    <property type="protein sequence ID" value="GAA5150837.1"/>
    <property type="molecule type" value="Genomic_DNA"/>
</dbReference>
<evidence type="ECO:0000256" key="2">
    <source>
        <dbReference type="SAM" id="SignalP"/>
    </source>
</evidence>
<feature type="signal peptide" evidence="2">
    <location>
        <begin position="1"/>
        <end position="21"/>
    </location>
</feature>
<evidence type="ECO:0008006" key="5">
    <source>
        <dbReference type="Google" id="ProtNLM"/>
    </source>
</evidence>
<name>A0ABP9PRC2_9ACTN</name>
<keyword evidence="2" id="KW-0732">Signal</keyword>
<accession>A0ABP9PRC2</accession>
<dbReference type="PROSITE" id="PS51257">
    <property type="entry name" value="PROKAR_LIPOPROTEIN"/>
    <property type="match status" value="1"/>
</dbReference>